<dbReference type="InterPro" id="IPR024156">
    <property type="entry name" value="Small_GTPase_ARF"/>
</dbReference>
<organism evidence="3 4">
    <name type="scientific">Anaeramoeba flamelloides</name>
    <dbReference type="NCBI Taxonomy" id="1746091"/>
    <lineage>
        <taxon>Eukaryota</taxon>
        <taxon>Metamonada</taxon>
        <taxon>Anaeramoebidae</taxon>
        <taxon>Anaeramoeba</taxon>
    </lineage>
</organism>
<evidence type="ECO:0000313" key="3">
    <source>
        <dbReference type="EMBL" id="KAJ6238999.1"/>
    </source>
</evidence>
<keyword evidence="2" id="KW-0342">GTP-binding</keyword>
<proteinExistence type="predicted"/>
<dbReference type="Proteomes" id="UP001150062">
    <property type="component" value="Unassembled WGS sequence"/>
</dbReference>
<dbReference type="EMBL" id="JAOAOG010000231">
    <property type="protein sequence ID" value="KAJ6238999.1"/>
    <property type="molecule type" value="Genomic_DNA"/>
</dbReference>
<comment type="caution">
    <text evidence="3">The sequence shown here is derived from an EMBL/GenBank/DDBJ whole genome shotgun (WGS) entry which is preliminary data.</text>
</comment>
<dbReference type="PRINTS" id="PR00328">
    <property type="entry name" value="SAR1GTPBP"/>
</dbReference>
<evidence type="ECO:0000313" key="4">
    <source>
        <dbReference type="Proteomes" id="UP001150062"/>
    </source>
</evidence>
<dbReference type="Gene3D" id="3.40.50.300">
    <property type="entry name" value="P-loop containing nucleotide triphosphate hydrolases"/>
    <property type="match status" value="1"/>
</dbReference>
<dbReference type="PANTHER" id="PTHR11711">
    <property type="entry name" value="ADP RIBOSYLATION FACTOR-RELATED"/>
    <property type="match status" value="1"/>
</dbReference>
<dbReference type="PROSITE" id="PS51417">
    <property type="entry name" value="ARF"/>
    <property type="match status" value="1"/>
</dbReference>
<sequence>MISNPLIPNTGYNQAYMRLIGNNQNGRLVYKKSNFNGNEHPSLTKIVKSLFFKKTFELNMVGLSGAGKKSLQNFWEYGNDFQSRIPTIGRSKLHLKVDKIQLKFGCYDLTNKILPLMKYYYEMTHGLIYVIDSCDRSQMKIAKKFFYQIIIHEFMLEKPILILATKQDLPNAISIFEIAKIFNLNELHREWLLLPISRYSKKHIDGLKWIISKMERFW</sequence>
<reference evidence="3" key="1">
    <citation type="submission" date="2022-08" db="EMBL/GenBank/DDBJ databases">
        <title>Novel sulfate-reducing endosymbionts in the free-living metamonad Anaeramoeba.</title>
        <authorList>
            <person name="Jerlstrom-Hultqvist J."/>
            <person name="Cepicka I."/>
            <person name="Gallot-Lavallee L."/>
            <person name="Salas-Leiva D."/>
            <person name="Curtis B.A."/>
            <person name="Zahonova K."/>
            <person name="Pipaliya S."/>
            <person name="Dacks J."/>
            <person name="Roger A.J."/>
        </authorList>
    </citation>
    <scope>NUCLEOTIDE SEQUENCE</scope>
    <source>
        <strain evidence="3">Schooner1</strain>
    </source>
</reference>
<dbReference type="InterPro" id="IPR006689">
    <property type="entry name" value="Small_GTPase_ARF/SAR"/>
</dbReference>
<evidence type="ECO:0000256" key="1">
    <source>
        <dbReference type="ARBA" id="ARBA00022741"/>
    </source>
</evidence>
<dbReference type="SMART" id="SM00177">
    <property type="entry name" value="ARF"/>
    <property type="match status" value="1"/>
</dbReference>
<protein>
    <submittedName>
        <fullName evidence="3">Adp-ribosylation factor a1e</fullName>
    </submittedName>
</protein>
<name>A0ABQ8Y3Y4_9EUKA</name>
<evidence type="ECO:0000256" key="2">
    <source>
        <dbReference type="ARBA" id="ARBA00023134"/>
    </source>
</evidence>
<keyword evidence="4" id="KW-1185">Reference proteome</keyword>
<dbReference type="Pfam" id="PF00025">
    <property type="entry name" value="Arf"/>
    <property type="match status" value="1"/>
</dbReference>
<dbReference type="SUPFAM" id="SSF52540">
    <property type="entry name" value="P-loop containing nucleoside triphosphate hydrolases"/>
    <property type="match status" value="1"/>
</dbReference>
<keyword evidence="1" id="KW-0547">Nucleotide-binding</keyword>
<accession>A0ABQ8Y3Y4</accession>
<dbReference type="InterPro" id="IPR027417">
    <property type="entry name" value="P-loop_NTPase"/>
</dbReference>
<gene>
    <name evidence="3" type="ORF">M0813_25582</name>
</gene>